<gene>
    <name evidence="8" type="ORF">HMPREF1476_00270</name>
</gene>
<reference evidence="8 9" key="1">
    <citation type="submission" date="2013-04" db="EMBL/GenBank/DDBJ databases">
        <title>The Genome Sequence of Sutterella wadsworthensis HGA0223.</title>
        <authorList>
            <consortium name="The Broad Institute Genomics Platform"/>
            <person name="Earl A."/>
            <person name="Ward D."/>
            <person name="Feldgarden M."/>
            <person name="Gevers D."/>
            <person name="Schmidt T.M."/>
            <person name="Dover J."/>
            <person name="Dai D."/>
            <person name="Walker B."/>
            <person name="Young S."/>
            <person name="Zeng Q."/>
            <person name="Gargeya S."/>
            <person name="Fitzgerald M."/>
            <person name="Haas B."/>
            <person name="Abouelleil A."/>
            <person name="Allen A.W."/>
            <person name="Alvarado L."/>
            <person name="Arachchi H.M."/>
            <person name="Berlin A.M."/>
            <person name="Chapman S.B."/>
            <person name="Gainer-Dewar J."/>
            <person name="Goldberg J."/>
            <person name="Griggs A."/>
            <person name="Gujja S."/>
            <person name="Hansen M."/>
            <person name="Howarth C."/>
            <person name="Imamovic A."/>
            <person name="Ireland A."/>
            <person name="Larimer J."/>
            <person name="McCowan C."/>
            <person name="Murphy C."/>
            <person name="Pearson M."/>
            <person name="Poon T.W."/>
            <person name="Priest M."/>
            <person name="Roberts A."/>
            <person name="Saif S."/>
            <person name="Shea T."/>
            <person name="Sisk P."/>
            <person name="Sykes S."/>
            <person name="Wortman J."/>
            <person name="Nusbaum C."/>
            <person name="Birren B."/>
        </authorList>
    </citation>
    <scope>NUCLEOTIDE SEQUENCE [LARGE SCALE GENOMIC DNA]</scope>
    <source>
        <strain evidence="8 9">HGA0223</strain>
    </source>
</reference>
<organism evidence="8 9">
    <name type="scientific">Sutterella wadsworthensis HGA0223</name>
    <dbReference type="NCBI Taxonomy" id="1203554"/>
    <lineage>
        <taxon>Bacteria</taxon>
        <taxon>Pseudomonadati</taxon>
        <taxon>Pseudomonadota</taxon>
        <taxon>Betaproteobacteria</taxon>
        <taxon>Burkholderiales</taxon>
        <taxon>Sutterellaceae</taxon>
        <taxon>Sutterella</taxon>
    </lineage>
</organism>
<evidence type="ECO:0000256" key="2">
    <source>
        <dbReference type="ARBA" id="ARBA00022529"/>
    </source>
</evidence>
<sequence>MKSFGSYSYELAMAFVKAEETLRLKAYKCPKGVWTIGWGHTGGVKEGDTCTKAQADAWIRSDLQSAQTALAKYINVSVSESQFIALLSLAYNLGAQGVVDKCPKMLRALNAKDYDGAAEEFLDVTNGGLAGLVARRRREADLMRKC</sequence>
<comment type="caution">
    <text evidence="8">The sequence shown here is derived from an EMBL/GenBank/DDBJ whole genome shotgun (WGS) entry which is preliminary data.</text>
</comment>
<dbReference type="STRING" id="1203554.HMPREF1476_00270"/>
<evidence type="ECO:0000313" key="9">
    <source>
        <dbReference type="Proteomes" id="UP000014400"/>
    </source>
</evidence>
<dbReference type="eggNOG" id="COG3772">
    <property type="taxonomic scope" value="Bacteria"/>
</dbReference>
<evidence type="ECO:0000256" key="6">
    <source>
        <dbReference type="ARBA" id="ARBA00023295"/>
    </source>
</evidence>
<name>S3BLC3_9BURK</name>
<dbReference type="Pfam" id="PF00959">
    <property type="entry name" value="Phage_lysozyme"/>
    <property type="match status" value="1"/>
</dbReference>
<evidence type="ECO:0000313" key="8">
    <source>
        <dbReference type="EMBL" id="EPE02034.1"/>
    </source>
</evidence>
<dbReference type="HAMAP" id="MF_04110">
    <property type="entry name" value="ENDOLYSIN_T4"/>
    <property type="match status" value="1"/>
</dbReference>
<dbReference type="SUPFAM" id="SSF53955">
    <property type="entry name" value="Lysozyme-like"/>
    <property type="match status" value="1"/>
</dbReference>
<dbReference type="GO" id="GO:0003796">
    <property type="term" value="F:lysozyme activity"/>
    <property type="evidence" value="ECO:0007669"/>
    <property type="project" value="UniProtKB-EC"/>
</dbReference>
<dbReference type="InterPro" id="IPR033907">
    <property type="entry name" value="Endolysin_autolysin"/>
</dbReference>
<evidence type="ECO:0000256" key="4">
    <source>
        <dbReference type="ARBA" id="ARBA00022801"/>
    </source>
</evidence>
<dbReference type="InterPro" id="IPR051018">
    <property type="entry name" value="Bacteriophage_GH24"/>
</dbReference>
<evidence type="ECO:0000256" key="3">
    <source>
        <dbReference type="ARBA" id="ARBA00022638"/>
    </source>
</evidence>
<dbReference type="PANTHER" id="PTHR38107">
    <property type="match status" value="1"/>
</dbReference>
<evidence type="ECO:0000256" key="7">
    <source>
        <dbReference type="RuleBase" id="RU003788"/>
    </source>
</evidence>
<comment type="catalytic activity">
    <reaction evidence="1 7">
        <text>Hydrolysis of (1-&gt;4)-beta-linkages between N-acetylmuramic acid and N-acetyl-D-glucosamine residues in a peptidoglycan and between N-acetyl-D-glucosamine residues in chitodextrins.</text>
        <dbReference type="EC" id="3.2.1.17"/>
    </reaction>
</comment>
<dbReference type="CDD" id="cd00737">
    <property type="entry name" value="lyz_endolysin_autolysin"/>
    <property type="match status" value="1"/>
</dbReference>
<protein>
    <recommendedName>
        <fullName evidence="7">Lysozyme</fullName>
        <ecNumber evidence="7">3.2.1.17</ecNumber>
    </recommendedName>
</protein>
<keyword evidence="9" id="KW-1185">Reference proteome</keyword>
<dbReference type="GO" id="GO:0009253">
    <property type="term" value="P:peptidoglycan catabolic process"/>
    <property type="evidence" value="ECO:0007669"/>
    <property type="project" value="InterPro"/>
</dbReference>
<keyword evidence="4 7" id="KW-0378">Hydrolase</keyword>
<dbReference type="EMBL" id="ATCF01000004">
    <property type="protein sequence ID" value="EPE02034.1"/>
    <property type="molecule type" value="Genomic_DNA"/>
</dbReference>
<accession>S3BLC3</accession>
<dbReference type="Proteomes" id="UP000014400">
    <property type="component" value="Unassembled WGS sequence"/>
</dbReference>
<dbReference type="HOGENOM" id="CLU_091641_3_3_4"/>
<dbReference type="InterPro" id="IPR023346">
    <property type="entry name" value="Lysozyme-like_dom_sf"/>
</dbReference>
<dbReference type="GO" id="GO:0042742">
    <property type="term" value="P:defense response to bacterium"/>
    <property type="evidence" value="ECO:0007669"/>
    <property type="project" value="UniProtKB-KW"/>
</dbReference>
<dbReference type="InterPro" id="IPR023347">
    <property type="entry name" value="Lysozyme_dom_sf"/>
</dbReference>
<comment type="similarity">
    <text evidence="7">Belongs to the glycosyl hydrolase 24 family.</text>
</comment>
<keyword evidence="5" id="KW-1035">Host cytoplasm</keyword>
<dbReference type="GO" id="GO:0031640">
    <property type="term" value="P:killing of cells of another organism"/>
    <property type="evidence" value="ECO:0007669"/>
    <property type="project" value="UniProtKB-KW"/>
</dbReference>
<dbReference type="InterPro" id="IPR034690">
    <property type="entry name" value="Endolysin_T4_type"/>
</dbReference>
<evidence type="ECO:0000256" key="1">
    <source>
        <dbReference type="ARBA" id="ARBA00000632"/>
    </source>
</evidence>
<keyword evidence="2 7" id="KW-0929">Antimicrobial</keyword>
<proteinExistence type="inferred from homology"/>
<keyword evidence="3 7" id="KW-0081">Bacteriolytic enzyme</keyword>
<dbReference type="PANTHER" id="PTHR38107:SF3">
    <property type="entry name" value="LYSOZYME RRRD-RELATED"/>
    <property type="match status" value="1"/>
</dbReference>
<keyword evidence="6 7" id="KW-0326">Glycosidase</keyword>
<dbReference type="AlphaFoldDB" id="S3BLC3"/>
<dbReference type="Gene3D" id="1.10.530.40">
    <property type="match status" value="1"/>
</dbReference>
<evidence type="ECO:0000256" key="5">
    <source>
        <dbReference type="ARBA" id="ARBA00023200"/>
    </source>
</evidence>
<dbReference type="InterPro" id="IPR002196">
    <property type="entry name" value="Glyco_hydro_24"/>
</dbReference>
<dbReference type="EC" id="3.2.1.17" evidence="7"/>
<dbReference type="GO" id="GO:0016998">
    <property type="term" value="P:cell wall macromolecule catabolic process"/>
    <property type="evidence" value="ECO:0007669"/>
    <property type="project" value="InterPro"/>
</dbReference>